<dbReference type="REBASE" id="405725">
    <property type="entry name" value="M.Meq11012ORF515P"/>
</dbReference>
<feature type="coiled-coil region" evidence="1">
    <location>
        <begin position="126"/>
        <end position="153"/>
    </location>
</feature>
<evidence type="ECO:0000256" key="1">
    <source>
        <dbReference type="SAM" id="Coils"/>
    </source>
</evidence>
<feature type="coiled-coil region" evidence="1">
    <location>
        <begin position="265"/>
        <end position="296"/>
    </location>
</feature>
<keyword evidence="2" id="KW-0489">Methyltransferase</keyword>
<name>A0A378QP87_9GAMM</name>
<protein>
    <submittedName>
        <fullName evidence="2">Type I restriction-modification system methyltransferase subunit</fullName>
    </submittedName>
</protein>
<dbReference type="RefSeq" id="WP_211278844.1">
    <property type="nucleotide sequence ID" value="NZ_MXAP01000033.1"/>
</dbReference>
<proteinExistence type="predicted"/>
<keyword evidence="1" id="KW-0175">Coiled coil</keyword>
<dbReference type="AlphaFoldDB" id="A0A378QP87"/>
<dbReference type="Proteomes" id="UP000254618">
    <property type="component" value="Unassembled WGS sequence"/>
</dbReference>
<dbReference type="GO" id="GO:0008168">
    <property type="term" value="F:methyltransferase activity"/>
    <property type="evidence" value="ECO:0007669"/>
    <property type="project" value="UniProtKB-KW"/>
</dbReference>
<dbReference type="EMBL" id="UGQF01000001">
    <property type="protein sequence ID" value="STZ02292.1"/>
    <property type="molecule type" value="Genomic_DNA"/>
</dbReference>
<gene>
    <name evidence="2" type="ORF">NCTC11012_00516</name>
</gene>
<evidence type="ECO:0000313" key="3">
    <source>
        <dbReference type="Proteomes" id="UP000254618"/>
    </source>
</evidence>
<reference evidence="2 3" key="1">
    <citation type="submission" date="2018-06" db="EMBL/GenBank/DDBJ databases">
        <authorList>
            <consortium name="Pathogen Informatics"/>
            <person name="Doyle S."/>
        </authorList>
    </citation>
    <scope>NUCLEOTIDE SEQUENCE [LARGE SCALE GENOMIC DNA]</scope>
    <source>
        <strain evidence="2 3">NCTC11012</strain>
    </source>
</reference>
<sequence length="301" mass="34299">MGQQITAWQHDFAHALTANKPLSEDEFTAIFENAENRLFELFRLSEFSDPYHAYQSLIDVWQSTILPDLLILSDEIGADNDECVRENGFYKARRLVPNMVIKGKNEVQDGVKGELLSKQMIGYAFFADEIGEIDRLKQSLDEIEERQAERLANIADTALADYVNDKEKLDEKSYKAISQDLKTMNADDENFELLSESLADFQAAKTLKAELKNKEPALNSKIEQQYQTLDLPTIKRLLIQKWFGELSGNLSDVGQSYAKTVASQLKVLDERYADTLEDIRRQREQAENAFWAMANQLVGGV</sequence>
<keyword evidence="2" id="KW-0808">Transferase</keyword>
<evidence type="ECO:0000313" key="2">
    <source>
        <dbReference type="EMBL" id="STZ02292.1"/>
    </source>
</evidence>
<accession>A0A378QP87</accession>
<organism evidence="2 3">
    <name type="scientific">Moraxella equi</name>
    <dbReference type="NCBI Taxonomy" id="60442"/>
    <lineage>
        <taxon>Bacteria</taxon>
        <taxon>Pseudomonadati</taxon>
        <taxon>Pseudomonadota</taxon>
        <taxon>Gammaproteobacteria</taxon>
        <taxon>Moraxellales</taxon>
        <taxon>Moraxellaceae</taxon>
        <taxon>Moraxella</taxon>
    </lineage>
</organism>
<dbReference type="GO" id="GO:0032259">
    <property type="term" value="P:methylation"/>
    <property type="evidence" value="ECO:0007669"/>
    <property type="project" value="UniProtKB-KW"/>
</dbReference>